<dbReference type="GO" id="GO:0030246">
    <property type="term" value="F:carbohydrate binding"/>
    <property type="evidence" value="ECO:0007669"/>
    <property type="project" value="InterPro"/>
</dbReference>
<dbReference type="PANTHER" id="PTHR34294">
    <property type="entry name" value="TRANSCRIPTIONAL REGULATOR-RELATED"/>
    <property type="match status" value="1"/>
</dbReference>
<evidence type="ECO:0000259" key="5">
    <source>
        <dbReference type="Pfam" id="PF04198"/>
    </source>
</evidence>
<dbReference type="GO" id="GO:0003677">
    <property type="term" value="F:DNA binding"/>
    <property type="evidence" value="ECO:0007669"/>
    <property type="project" value="UniProtKB-KW"/>
</dbReference>
<dbReference type="Gene3D" id="1.10.10.10">
    <property type="entry name" value="Winged helix-like DNA-binding domain superfamily/Winged helix DNA-binding domain"/>
    <property type="match status" value="1"/>
</dbReference>
<dbReference type="EMBL" id="CP013747">
    <property type="protein sequence ID" value="ALV41382.1"/>
    <property type="molecule type" value="Genomic_DNA"/>
</dbReference>
<organism evidence="6">
    <name type="scientific">Pseudarthrobacter sulfonivorans</name>
    <dbReference type="NCBI Taxonomy" id="121292"/>
    <lineage>
        <taxon>Bacteria</taxon>
        <taxon>Bacillati</taxon>
        <taxon>Actinomycetota</taxon>
        <taxon>Actinomycetes</taxon>
        <taxon>Micrococcales</taxon>
        <taxon>Micrococcaceae</taxon>
        <taxon>Pseudarthrobacter</taxon>
    </lineage>
</organism>
<sequence>MGRAEEDLHDELLGRVARSYFVHGMLQNEIAATEHLSRPSVSRLLAEARARGVVQFRIGPPVDRVRELETELRRRTGLRRCVVATNKPRALYGTSSRLGYVAARYLESQLAATRLFGVASSRSLSSVVDSLAAAHRPGLTVVDLLGCPAGSTPGGTGKAGECGRFLDGSGPNTAQLISIRLGAAFRALPAPFVYRSGRALDAALDSELVRGSLELGQRCEVALVGIGSMQRFDGTGVYSPIPAQELARLELQGAVGHLCGHFLRTDGSRVEAGVAPFVLGIGADDLQHIPQRIAVAAGPHKVVPIAAAISGGMISELVTDHTTAAALLSLLRADRTSGHREPQ</sequence>
<protein>
    <recommendedName>
        <fullName evidence="5">Sugar-binding domain-containing protein</fullName>
    </recommendedName>
</protein>
<dbReference type="SUPFAM" id="SSF100950">
    <property type="entry name" value="NagB/RpiA/CoA transferase-like"/>
    <property type="match status" value="1"/>
</dbReference>
<dbReference type="InterPro" id="IPR036388">
    <property type="entry name" value="WH-like_DNA-bd_sf"/>
</dbReference>
<dbReference type="Proteomes" id="UP000065151">
    <property type="component" value="Chromosome"/>
</dbReference>
<evidence type="ECO:0000256" key="1">
    <source>
        <dbReference type="ARBA" id="ARBA00010466"/>
    </source>
</evidence>
<keyword evidence="3" id="KW-0238">DNA-binding</keyword>
<gene>
    <name evidence="6" type="ORF">AU252_09670</name>
</gene>
<dbReference type="InterPro" id="IPR007324">
    <property type="entry name" value="Sugar-bd_dom_put"/>
</dbReference>
<keyword evidence="2" id="KW-0805">Transcription regulation</keyword>
<accession>A0A0U3GQB7</accession>
<proteinExistence type="inferred from homology"/>
<evidence type="ECO:0000256" key="4">
    <source>
        <dbReference type="ARBA" id="ARBA00023163"/>
    </source>
</evidence>
<dbReference type="PANTHER" id="PTHR34294:SF1">
    <property type="entry name" value="TRANSCRIPTIONAL REGULATOR LSRR"/>
    <property type="match status" value="1"/>
</dbReference>
<reference evidence="6 7" key="1">
    <citation type="submission" date="2015-12" db="EMBL/GenBank/DDBJ databases">
        <authorList>
            <person name="Shamseldin A."/>
            <person name="Moawad H."/>
            <person name="Abd El-Rahim W.M."/>
            <person name="Sadowsky M.J."/>
        </authorList>
    </citation>
    <scope>NUCLEOTIDE SEQUENCE [LARGE SCALE GENOMIC DNA]</scope>
    <source>
        <strain evidence="6 7">Ar51</strain>
    </source>
</reference>
<evidence type="ECO:0000256" key="2">
    <source>
        <dbReference type="ARBA" id="ARBA00023015"/>
    </source>
</evidence>
<evidence type="ECO:0000256" key="3">
    <source>
        <dbReference type="ARBA" id="ARBA00023125"/>
    </source>
</evidence>
<dbReference type="STRING" id="121292.AU252_09670"/>
<name>A0A0U3GQB7_9MICC</name>
<dbReference type="InterPro" id="IPR051054">
    <property type="entry name" value="SorC_transcr_regulators"/>
</dbReference>
<feature type="domain" description="Sugar-binding" evidence="5">
    <location>
        <begin position="64"/>
        <end position="329"/>
    </location>
</feature>
<evidence type="ECO:0000313" key="7">
    <source>
        <dbReference type="Proteomes" id="UP000065151"/>
    </source>
</evidence>
<dbReference type="AlphaFoldDB" id="A0A0U3GQB7"/>
<evidence type="ECO:0000313" key="6">
    <source>
        <dbReference type="EMBL" id="ALV41382.1"/>
    </source>
</evidence>
<dbReference type="InterPro" id="IPR037171">
    <property type="entry name" value="NagB/RpiA_transferase-like"/>
</dbReference>
<dbReference type="KEGG" id="psul:AU252_09670"/>
<dbReference type="RefSeq" id="WP_058930525.1">
    <property type="nucleotide sequence ID" value="NZ_CP013747.1"/>
</dbReference>
<comment type="similarity">
    <text evidence="1">Belongs to the SorC transcriptional regulatory family.</text>
</comment>
<dbReference type="Pfam" id="PF04198">
    <property type="entry name" value="Sugar-bind"/>
    <property type="match status" value="1"/>
</dbReference>
<keyword evidence="4" id="KW-0804">Transcription</keyword>
<dbReference type="Gene3D" id="3.40.50.1360">
    <property type="match status" value="1"/>
</dbReference>